<feature type="domain" description="SCP" evidence="1">
    <location>
        <begin position="52"/>
        <end position="150"/>
    </location>
</feature>
<dbReference type="Proteomes" id="UP001620626">
    <property type="component" value="Unassembled WGS sequence"/>
</dbReference>
<dbReference type="Gene3D" id="3.40.33.10">
    <property type="entry name" value="CAP"/>
    <property type="match status" value="1"/>
</dbReference>
<dbReference type="Pfam" id="PF00188">
    <property type="entry name" value="CAP"/>
    <property type="match status" value="1"/>
</dbReference>
<proteinExistence type="predicted"/>
<dbReference type="SMART" id="SM00198">
    <property type="entry name" value="SCP"/>
    <property type="match status" value="1"/>
</dbReference>
<sequence>MHFTVGLSTVGLSTVQLSTVQLSTVRLSNCPIVHCPIVHCPIVQLSYCPLSNCPLSDLTIYRSQLALGFVGNKTGGNKMPNANNMYKLQWDNALAKFANEWANNCTMSHSWNGWAGENLAMNGGTFSNTVTKRPENIHLNSGCNACDRTP</sequence>
<protein>
    <recommendedName>
        <fullName evidence="1">SCP domain-containing protein</fullName>
    </recommendedName>
</protein>
<evidence type="ECO:0000313" key="3">
    <source>
        <dbReference type="Proteomes" id="UP001620626"/>
    </source>
</evidence>
<dbReference type="InterPro" id="IPR035940">
    <property type="entry name" value="CAP_sf"/>
</dbReference>
<dbReference type="SUPFAM" id="SSF55797">
    <property type="entry name" value="PR-1-like"/>
    <property type="match status" value="1"/>
</dbReference>
<keyword evidence="3" id="KW-1185">Reference proteome</keyword>
<dbReference type="AlphaFoldDB" id="A0ABD2KU96"/>
<accession>A0ABD2KU96</accession>
<dbReference type="CDD" id="cd05380">
    <property type="entry name" value="CAP_euk"/>
    <property type="match status" value="1"/>
</dbReference>
<organism evidence="2 3">
    <name type="scientific">Heterodera trifolii</name>
    <dbReference type="NCBI Taxonomy" id="157864"/>
    <lineage>
        <taxon>Eukaryota</taxon>
        <taxon>Metazoa</taxon>
        <taxon>Ecdysozoa</taxon>
        <taxon>Nematoda</taxon>
        <taxon>Chromadorea</taxon>
        <taxon>Rhabditida</taxon>
        <taxon>Tylenchina</taxon>
        <taxon>Tylenchomorpha</taxon>
        <taxon>Tylenchoidea</taxon>
        <taxon>Heteroderidae</taxon>
        <taxon>Heteroderinae</taxon>
        <taxon>Heterodera</taxon>
    </lineage>
</organism>
<dbReference type="InterPro" id="IPR014044">
    <property type="entry name" value="CAP_dom"/>
</dbReference>
<dbReference type="EMBL" id="JBICBT010000651">
    <property type="protein sequence ID" value="KAL3106421.1"/>
    <property type="molecule type" value="Genomic_DNA"/>
</dbReference>
<comment type="caution">
    <text evidence="2">The sequence shown here is derived from an EMBL/GenBank/DDBJ whole genome shotgun (WGS) entry which is preliminary data.</text>
</comment>
<gene>
    <name evidence="2" type="ORF">niasHT_016404</name>
</gene>
<name>A0ABD2KU96_9BILA</name>
<evidence type="ECO:0000313" key="2">
    <source>
        <dbReference type="EMBL" id="KAL3106421.1"/>
    </source>
</evidence>
<evidence type="ECO:0000259" key="1">
    <source>
        <dbReference type="SMART" id="SM00198"/>
    </source>
</evidence>
<reference evidence="2 3" key="1">
    <citation type="submission" date="2024-10" db="EMBL/GenBank/DDBJ databases">
        <authorList>
            <person name="Kim D."/>
        </authorList>
    </citation>
    <scope>NUCLEOTIDE SEQUENCE [LARGE SCALE GENOMIC DNA]</scope>
    <source>
        <strain evidence="2">BH-2024</strain>
    </source>
</reference>